<protein>
    <submittedName>
        <fullName evidence="9 10">Conjugal transfer protein TraG</fullName>
    </submittedName>
</protein>
<dbReference type="CDD" id="cd01127">
    <property type="entry name" value="TrwB_TraG_TraD_VirD4"/>
    <property type="match status" value="2"/>
</dbReference>
<dbReference type="EMBL" id="JAAGYU010000117">
    <property type="protein sequence ID" value="NEL78294.1"/>
    <property type="molecule type" value="Genomic_DNA"/>
</dbReference>
<evidence type="ECO:0000313" key="10">
    <source>
        <dbReference type="EMBL" id="NEL78294.1"/>
    </source>
</evidence>
<dbReference type="InterPro" id="IPR027417">
    <property type="entry name" value="P-loop_NTPase"/>
</dbReference>
<evidence type="ECO:0000313" key="9">
    <source>
        <dbReference type="EMBL" id="KLC01341.1"/>
    </source>
</evidence>
<feature type="compositionally biased region" description="Acidic residues" evidence="7">
    <location>
        <begin position="676"/>
        <end position="687"/>
    </location>
</feature>
<feature type="compositionally biased region" description="Low complexity" evidence="7">
    <location>
        <begin position="637"/>
        <end position="646"/>
    </location>
</feature>
<dbReference type="PANTHER" id="PTHR37937">
    <property type="entry name" value="CONJUGATIVE TRANSFER: DNA TRANSPORT"/>
    <property type="match status" value="1"/>
</dbReference>
<organism evidence="10 12">
    <name type="scientific">Xanthomonas perforans</name>
    <dbReference type="NCBI Taxonomy" id="442694"/>
    <lineage>
        <taxon>Bacteria</taxon>
        <taxon>Pseudomonadati</taxon>
        <taxon>Pseudomonadota</taxon>
        <taxon>Gammaproteobacteria</taxon>
        <taxon>Lysobacterales</taxon>
        <taxon>Lysobacteraceae</taxon>
        <taxon>Xanthomonas</taxon>
    </lineage>
</organism>
<evidence type="ECO:0000256" key="6">
    <source>
        <dbReference type="ARBA" id="ARBA00023136"/>
    </source>
</evidence>
<gene>
    <name evidence="10" type="primary">traG</name>
    <name evidence="10" type="ORF">G3W61_18920</name>
    <name evidence="9" type="ORF">XP315_22440</name>
</gene>
<keyword evidence="6 8" id="KW-0472">Membrane</keyword>
<evidence type="ECO:0000256" key="5">
    <source>
        <dbReference type="ARBA" id="ARBA00022989"/>
    </source>
</evidence>
<comment type="similarity">
    <text evidence="2">Belongs to the VirD4/TraG family.</text>
</comment>
<dbReference type="EMBL" id="JZUY01000057">
    <property type="protein sequence ID" value="KLC01341.1"/>
    <property type="molecule type" value="Genomic_DNA"/>
</dbReference>
<keyword evidence="3" id="KW-1003">Cell membrane</keyword>
<feature type="transmembrane region" description="Helical" evidence="8">
    <location>
        <begin position="21"/>
        <end position="45"/>
    </location>
</feature>
<proteinExistence type="inferred from homology"/>
<accession>A0A6P0G6P9</accession>
<name>A0A6P0G6P9_XANPE</name>
<sequence>MAPQSKQREKTRHAGGLRGGPIVACLLCLFLGVWAATQYVAYALAYQPQLGAPWFQIQGHGIYAPWSYFPWLWDYNAYAPDIFTRAIYIVGASAVLGFVVMVAVAIYRTRAQEDVLTHGSARWAEAKEIEKSGLLGQAGVVLGLTEDGRYLTHDGPEHLEVTAPSRSGKGVGIVVPTLLNWQASVVVNDIKGENWELTSGYRSRIGYVLKFNPTQRDTCRFNPLAEIRPGDNEVKDAQNVTDMLVDPDGKGKPDHWSKEADSWLLAVVLHVLYAEPDKTLAGIAMFLDNPERTMEATLQYMLDTKHRNGTVHPVVAIGARAMLNKSANERSGVHSTARSFFNLYYDPIVQAATCESDFRITDLMRAKYPLSLYLISPPSDKSRLRPLFRLMLQQITRRLTEELHPEGNKHRLLLLVDEFPSLGKLEFFEEGLGYVAGYGIKCMMINQSYNQIVKYYGPSNTVMDGAHIHVWYAPNTDETAKRISDSLGMTTEIHQQTNYTGGRLSGWLGHVMVSNQESARALMTPGEVREMDPAKKIIVVAGLPPIMAVKIKFYSDAKFRDLVPPTDARGKVLDPTHKYAPVANTAARPYPYGPPVAGNPWGKLTPAVVPVAVAAALQPAVDDSRDLDPAPEPTPAPEVAVEAAPTLDDDIDADADADIDTHELTVSPAAKADGMDAADDDMDYMLP</sequence>
<evidence type="ECO:0000256" key="4">
    <source>
        <dbReference type="ARBA" id="ARBA00022692"/>
    </source>
</evidence>
<feature type="region of interest" description="Disordered" evidence="7">
    <location>
        <begin position="623"/>
        <end position="687"/>
    </location>
</feature>
<dbReference type="Pfam" id="PF02534">
    <property type="entry name" value="T4SS-DNA_transf"/>
    <property type="match status" value="1"/>
</dbReference>
<keyword evidence="5 8" id="KW-1133">Transmembrane helix</keyword>
<dbReference type="SUPFAM" id="SSF52540">
    <property type="entry name" value="P-loop containing nucleoside triphosphate hydrolases"/>
    <property type="match status" value="1"/>
</dbReference>
<dbReference type="Gene3D" id="3.40.50.300">
    <property type="entry name" value="P-loop containing nucleotide triphosphate hydrolases"/>
    <property type="match status" value="1"/>
</dbReference>
<keyword evidence="11" id="KW-1185">Reference proteome</keyword>
<comment type="caution">
    <text evidence="10">The sequence shown here is derived from an EMBL/GenBank/DDBJ whole genome shotgun (WGS) entry which is preliminary data.</text>
</comment>
<evidence type="ECO:0000256" key="3">
    <source>
        <dbReference type="ARBA" id="ARBA00022475"/>
    </source>
</evidence>
<reference evidence="10 12" key="2">
    <citation type="submission" date="2019-11" db="EMBL/GenBank/DDBJ databases">
        <title>Genome-resolved metagenomics to study the prevalence of co-infection and intraspecific heterogeneity among plant pathogen metapopulations.</title>
        <authorList>
            <person name="Newberry E."/>
            <person name="Bhandari R."/>
            <person name="Kemble J."/>
            <person name="Sikora E."/>
            <person name="Potnis N."/>
        </authorList>
    </citation>
    <scope>NUCLEOTIDE SEQUENCE [LARGE SCALE GENOMIC DNA]</scope>
    <source>
        <strain evidence="10">Xp_Tom_Tuscaloosa_18b</strain>
    </source>
</reference>
<evidence type="ECO:0000256" key="7">
    <source>
        <dbReference type="SAM" id="MobiDB-lite"/>
    </source>
</evidence>
<dbReference type="Proteomes" id="UP000471082">
    <property type="component" value="Unassembled WGS sequence"/>
</dbReference>
<evidence type="ECO:0000256" key="2">
    <source>
        <dbReference type="ARBA" id="ARBA00008806"/>
    </source>
</evidence>
<feature type="transmembrane region" description="Helical" evidence="8">
    <location>
        <begin position="86"/>
        <end position="107"/>
    </location>
</feature>
<comment type="subcellular location">
    <subcellularLocation>
        <location evidence="1">Cell membrane</location>
        <topology evidence="1">Multi-pass membrane protein</topology>
    </subcellularLocation>
</comment>
<feature type="compositionally biased region" description="Acidic residues" evidence="7">
    <location>
        <begin position="647"/>
        <end position="658"/>
    </location>
</feature>
<keyword evidence="4 8" id="KW-0812">Transmembrane</keyword>
<dbReference type="AlphaFoldDB" id="A0A6P0G6P9"/>
<evidence type="ECO:0000313" key="12">
    <source>
        <dbReference type="Proteomes" id="UP000471082"/>
    </source>
</evidence>
<dbReference type="GO" id="GO:0005886">
    <property type="term" value="C:plasma membrane"/>
    <property type="evidence" value="ECO:0007669"/>
    <property type="project" value="UniProtKB-SubCell"/>
</dbReference>
<evidence type="ECO:0000256" key="1">
    <source>
        <dbReference type="ARBA" id="ARBA00004651"/>
    </source>
</evidence>
<reference evidence="9 11" key="1">
    <citation type="submission" date="2015-02" db="EMBL/GenBank/DDBJ databases">
        <title>Whole genome sequencing of multiple isolates of three species of pepper and tomato-infecting xanthomonads reveals genetic diversity in field strains and pinpoints effectors responsible for host specificity.</title>
        <authorList>
            <person name="Schwartz A."/>
            <person name="Dahlbeck D."/>
            <person name="Staskawicz B."/>
            <person name="Bart R."/>
            <person name="Potnis N."/>
            <person name="Minsavage G."/>
            <person name="Timilsina S."/>
            <person name="Goss E."/>
            <person name="Jones J."/>
            <person name="Vallad G."/>
            <person name="Barak J."/>
            <person name="Miller S."/>
            <person name="Ritchie D."/>
            <person name="Martins J.Jr."/>
            <person name="Patane J.S."/>
            <person name="Setubal J.C."/>
        </authorList>
    </citation>
    <scope>NUCLEOTIDE SEQUENCE [LARGE SCALE GENOMIC DNA]</scope>
    <source>
        <strain evidence="9 11">Xp3-15</strain>
    </source>
</reference>
<evidence type="ECO:0000313" key="11">
    <source>
        <dbReference type="Proteomes" id="UP000035369"/>
    </source>
</evidence>
<dbReference type="RefSeq" id="WP_046932856.1">
    <property type="nucleotide sequence ID" value="NZ_CP116306.1"/>
</dbReference>
<dbReference type="InterPro" id="IPR051539">
    <property type="entry name" value="T4SS-coupling_protein"/>
</dbReference>
<dbReference type="PANTHER" id="PTHR37937:SF1">
    <property type="entry name" value="CONJUGATIVE TRANSFER: DNA TRANSPORT"/>
    <property type="match status" value="1"/>
</dbReference>
<dbReference type="InterPro" id="IPR003688">
    <property type="entry name" value="TraG/VirD4"/>
</dbReference>
<evidence type="ECO:0000256" key="8">
    <source>
        <dbReference type="SAM" id="Phobius"/>
    </source>
</evidence>
<dbReference type="Proteomes" id="UP000035369">
    <property type="component" value="Unassembled WGS sequence"/>
</dbReference>
<dbReference type="NCBIfam" id="NF010450">
    <property type="entry name" value="PRK13876.1"/>
    <property type="match status" value="1"/>
</dbReference>